<evidence type="ECO:0000256" key="5">
    <source>
        <dbReference type="ARBA" id="ARBA00022989"/>
    </source>
</evidence>
<reference evidence="9" key="1">
    <citation type="submission" date="2020-10" db="EMBL/GenBank/DDBJ databases">
        <authorList>
            <person name="Gilroy R."/>
        </authorList>
    </citation>
    <scope>NUCLEOTIDE SEQUENCE</scope>
    <source>
        <strain evidence="9">13766</strain>
    </source>
</reference>
<feature type="transmembrane region" description="Helical" evidence="7">
    <location>
        <begin position="12"/>
        <end position="38"/>
    </location>
</feature>
<evidence type="ECO:0000313" key="10">
    <source>
        <dbReference type="Proteomes" id="UP000824140"/>
    </source>
</evidence>
<dbReference type="PANTHER" id="PTHR43744">
    <property type="entry name" value="ABC TRANSPORTER PERMEASE PROTEIN MG189-RELATED-RELATED"/>
    <property type="match status" value="1"/>
</dbReference>
<dbReference type="AlphaFoldDB" id="A0A9D1FYP7"/>
<protein>
    <submittedName>
        <fullName evidence="9">Carbohydrate ABC transporter permease</fullName>
    </submittedName>
</protein>
<keyword evidence="2" id="KW-0813">Transport</keyword>
<comment type="caution">
    <text evidence="9">The sequence shown here is derived from an EMBL/GenBank/DDBJ whole genome shotgun (WGS) entry which is preliminary data.</text>
</comment>
<name>A0A9D1FYP7_9FIRM</name>
<accession>A0A9D1FYP7</accession>
<dbReference type="Proteomes" id="UP000824140">
    <property type="component" value="Unassembled WGS sequence"/>
</dbReference>
<feature type="transmembrane region" description="Helical" evidence="7">
    <location>
        <begin position="116"/>
        <end position="138"/>
    </location>
</feature>
<dbReference type="Gene3D" id="1.10.3720.10">
    <property type="entry name" value="MetI-like"/>
    <property type="match status" value="1"/>
</dbReference>
<feature type="transmembrane region" description="Helical" evidence="7">
    <location>
        <begin position="82"/>
        <end position="104"/>
    </location>
</feature>
<keyword evidence="4 7" id="KW-0812">Transmembrane</keyword>
<dbReference type="SUPFAM" id="SSF161098">
    <property type="entry name" value="MetI-like"/>
    <property type="match status" value="1"/>
</dbReference>
<feature type="domain" description="ABC transmembrane type-1" evidence="8">
    <location>
        <begin position="78"/>
        <end position="272"/>
    </location>
</feature>
<keyword evidence="3" id="KW-1003">Cell membrane</keyword>
<evidence type="ECO:0000256" key="6">
    <source>
        <dbReference type="ARBA" id="ARBA00023136"/>
    </source>
</evidence>
<feature type="transmembrane region" description="Helical" evidence="7">
    <location>
        <begin position="144"/>
        <end position="165"/>
    </location>
</feature>
<evidence type="ECO:0000259" key="8">
    <source>
        <dbReference type="PROSITE" id="PS50928"/>
    </source>
</evidence>
<evidence type="ECO:0000256" key="1">
    <source>
        <dbReference type="ARBA" id="ARBA00004651"/>
    </source>
</evidence>
<feature type="transmembrane region" description="Helical" evidence="7">
    <location>
        <begin position="263"/>
        <end position="283"/>
    </location>
</feature>
<dbReference type="InterPro" id="IPR000515">
    <property type="entry name" value="MetI-like"/>
</dbReference>
<dbReference type="InterPro" id="IPR035906">
    <property type="entry name" value="MetI-like_sf"/>
</dbReference>
<reference evidence="9" key="2">
    <citation type="journal article" date="2021" name="PeerJ">
        <title>Extensive microbial diversity within the chicken gut microbiome revealed by metagenomics and culture.</title>
        <authorList>
            <person name="Gilroy R."/>
            <person name="Ravi A."/>
            <person name="Getino M."/>
            <person name="Pursley I."/>
            <person name="Horton D.L."/>
            <person name="Alikhan N.F."/>
            <person name="Baker D."/>
            <person name="Gharbi K."/>
            <person name="Hall N."/>
            <person name="Watson M."/>
            <person name="Adriaenssens E.M."/>
            <person name="Foster-Nyarko E."/>
            <person name="Jarju S."/>
            <person name="Secka A."/>
            <person name="Antonio M."/>
            <person name="Oren A."/>
            <person name="Chaudhuri R.R."/>
            <person name="La Ragione R."/>
            <person name="Hildebrand F."/>
            <person name="Pallen M.J."/>
        </authorList>
    </citation>
    <scope>NUCLEOTIDE SEQUENCE</scope>
    <source>
        <strain evidence="9">13766</strain>
    </source>
</reference>
<dbReference type="GO" id="GO:0005886">
    <property type="term" value="C:plasma membrane"/>
    <property type="evidence" value="ECO:0007669"/>
    <property type="project" value="UniProtKB-SubCell"/>
</dbReference>
<evidence type="ECO:0000313" key="9">
    <source>
        <dbReference type="EMBL" id="HIS91921.1"/>
    </source>
</evidence>
<dbReference type="GO" id="GO:0055085">
    <property type="term" value="P:transmembrane transport"/>
    <property type="evidence" value="ECO:0007669"/>
    <property type="project" value="InterPro"/>
</dbReference>
<evidence type="ECO:0000256" key="7">
    <source>
        <dbReference type="SAM" id="Phobius"/>
    </source>
</evidence>
<organism evidence="9 10">
    <name type="scientific">Candidatus Alectryocaccomicrobium excrementavium</name>
    <dbReference type="NCBI Taxonomy" id="2840668"/>
    <lineage>
        <taxon>Bacteria</taxon>
        <taxon>Bacillati</taxon>
        <taxon>Bacillota</taxon>
        <taxon>Clostridia</taxon>
        <taxon>Candidatus Alectryocaccomicrobium</taxon>
    </lineage>
</organism>
<sequence>MRKKKKGVRAGDIAFNAFLYAFAGITLLIVLYPLYFILIASFSDPTLVTNGEVLLWPKGLNVDGYIELGKRADFWIGYRNTIAYTVLGVLVGLAVNVPVAYAFSRKDLVGRRLLNAYYMFTMFFNGGLIPTYTVILNFGLYDSFWVLILPFSVSVYNIIVARMFFSTNLPADLWDAACIDGCGNLRYFFQIALPLSKAMLAVIGLWTAVTQWNSYYNALIYIRNDNLVPLQLVLRNILIINQSQANMLGNNETVIRAMRLTNLLKYVVIIVSTVPILCAYPFVQKYFNQGFMLGAVKG</sequence>
<evidence type="ECO:0000256" key="4">
    <source>
        <dbReference type="ARBA" id="ARBA00022692"/>
    </source>
</evidence>
<keyword evidence="6 7" id="KW-0472">Membrane</keyword>
<comment type="subcellular location">
    <subcellularLocation>
        <location evidence="1">Cell membrane</location>
        <topology evidence="1">Multi-pass membrane protein</topology>
    </subcellularLocation>
</comment>
<dbReference type="CDD" id="cd06261">
    <property type="entry name" value="TM_PBP2"/>
    <property type="match status" value="1"/>
</dbReference>
<gene>
    <name evidence="9" type="ORF">IAA84_02775</name>
</gene>
<dbReference type="PANTHER" id="PTHR43744:SF9">
    <property type="entry name" value="POLYGALACTURONAN_RHAMNOGALACTURONAN TRANSPORT SYSTEM PERMEASE PROTEIN YTCP"/>
    <property type="match status" value="1"/>
</dbReference>
<keyword evidence="5 7" id="KW-1133">Transmembrane helix</keyword>
<proteinExistence type="predicted"/>
<dbReference type="EMBL" id="DVJN01000055">
    <property type="protein sequence ID" value="HIS91921.1"/>
    <property type="molecule type" value="Genomic_DNA"/>
</dbReference>
<dbReference type="PROSITE" id="PS50928">
    <property type="entry name" value="ABC_TM1"/>
    <property type="match status" value="1"/>
</dbReference>
<evidence type="ECO:0000256" key="2">
    <source>
        <dbReference type="ARBA" id="ARBA00022448"/>
    </source>
</evidence>
<evidence type="ECO:0000256" key="3">
    <source>
        <dbReference type="ARBA" id="ARBA00022475"/>
    </source>
</evidence>